<comment type="caution">
    <text evidence="2">The sequence shown here is derived from an EMBL/GenBank/DDBJ whole genome shotgun (WGS) entry which is preliminary data.</text>
</comment>
<organism evidence="2 3">
    <name type="scientific">Cetraspora pellucida</name>
    <dbReference type="NCBI Taxonomy" id="1433469"/>
    <lineage>
        <taxon>Eukaryota</taxon>
        <taxon>Fungi</taxon>
        <taxon>Fungi incertae sedis</taxon>
        <taxon>Mucoromycota</taxon>
        <taxon>Glomeromycotina</taxon>
        <taxon>Glomeromycetes</taxon>
        <taxon>Diversisporales</taxon>
        <taxon>Gigasporaceae</taxon>
        <taxon>Cetraspora</taxon>
    </lineage>
</organism>
<evidence type="ECO:0000256" key="1">
    <source>
        <dbReference type="SAM" id="MobiDB-lite"/>
    </source>
</evidence>
<sequence>MKKHKRIYMPEQKAARNEAKRKRLASMPPEEQLKNQNTLPLPLASQLSDNDHNLLKNFRNAVVALRFNFCSTCKESFPTIMLVKTTGLCSRCSRESLIPKRFSAENDIDPEILAELPQLSQVEEMLITQILSILTVYKLQELITKLPQNPSTIDALVIRKFGQNLTSFQDFKDILQTIPEDGFIFNRLNTIYDNNLSKDMAFLNNNDILSTSEDYIKHSFIPNSVSKETEEVATYSEINQLVNLNSNILINWPTIKDNPINEFEEVGYIMKAFPTLFPKGKADLRSTQRYRQVYSAEYFEHLIKYHDRRFVQHKRFHYFALNSIMR</sequence>
<accession>A0A9N9NYN7</accession>
<gene>
    <name evidence="2" type="ORF">CPELLU_LOCUS15737</name>
</gene>
<dbReference type="OrthoDB" id="2408689at2759"/>
<evidence type="ECO:0000313" key="2">
    <source>
        <dbReference type="EMBL" id="CAG8768737.1"/>
    </source>
</evidence>
<dbReference type="AlphaFoldDB" id="A0A9N9NYN7"/>
<keyword evidence="3" id="KW-1185">Reference proteome</keyword>
<proteinExistence type="predicted"/>
<name>A0A9N9NYN7_9GLOM</name>
<protein>
    <submittedName>
        <fullName evidence="2">17938_t:CDS:1</fullName>
    </submittedName>
</protein>
<feature type="region of interest" description="Disordered" evidence="1">
    <location>
        <begin position="1"/>
        <end position="36"/>
    </location>
</feature>
<dbReference type="Proteomes" id="UP000789759">
    <property type="component" value="Unassembled WGS sequence"/>
</dbReference>
<evidence type="ECO:0000313" key="3">
    <source>
        <dbReference type="Proteomes" id="UP000789759"/>
    </source>
</evidence>
<reference evidence="2" key="1">
    <citation type="submission" date="2021-06" db="EMBL/GenBank/DDBJ databases">
        <authorList>
            <person name="Kallberg Y."/>
            <person name="Tangrot J."/>
            <person name="Rosling A."/>
        </authorList>
    </citation>
    <scope>NUCLEOTIDE SEQUENCE</scope>
    <source>
        <strain evidence="2">FL966</strain>
    </source>
</reference>
<dbReference type="EMBL" id="CAJVQA010021413">
    <property type="protein sequence ID" value="CAG8768737.1"/>
    <property type="molecule type" value="Genomic_DNA"/>
</dbReference>